<organism evidence="1 2">
    <name type="scientific">Oxalicibacterium faecigallinarum</name>
    <dbReference type="NCBI Taxonomy" id="573741"/>
    <lineage>
        <taxon>Bacteria</taxon>
        <taxon>Pseudomonadati</taxon>
        <taxon>Pseudomonadota</taxon>
        <taxon>Betaproteobacteria</taxon>
        <taxon>Burkholderiales</taxon>
        <taxon>Oxalobacteraceae</taxon>
        <taxon>Oxalicibacterium</taxon>
    </lineage>
</organism>
<gene>
    <name evidence="1" type="ORF">GCM10008066_16470</name>
</gene>
<name>A0A8J3APS8_9BURK</name>
<evidence type="ECO:0000313" key="1">
    <source>
        <dbReference type="EMBL" id="GGI18916.1"/>
    </source>
</evidence>
<dbReference type="EMBL" id="BMDI01000001">
    <property type="protein sequence ID" value="GGI18916.1"/>
    <property type="molecule type" value="Genomic_DNA"/>
</dbReference>
<protein>
    <recommendedName>
        <fullName evidence="3">GTPase</fullName>
    </recommendedName>
</protein>
<sequence length="119" mass="13195">MIPTTLVTGSSSFHRDTAILSQLDPALHTAIILEGLSDGRDVFPSPDVSRIQLHRIAAGCMCCTGNLVMRVTLNRLLRSKPDRLFISVANDLHLAQLRDVLMAPPYDQYLNLTDDLRLP</sequence>
<proteinExistence type="predicted"/>
<accession>A0A8J3APS8</accession>
<keyword evidence="2" id="KW-1185">Reference proteome</keyword>
<evidence type="ECO:0008006" key="3">
    <source>
        <dbReference type="Google" id="ProtNLM"/>
    </source>
</evidence>
<comment type="caution">
    <text evidence="1">The sequence shown here is derived from an EMBL/GenBank/DDBJ whole genome shotgun (WGS) entry which is preliminary data.</text>
</comment>
<evidence type="ECO:0000313" key="2">
    <source>
        <dbReference type="Proteomes" id="UP000642180"/>
    </source>
</evidence>
<dbReference type="Proteomes" id="UP000642180">
    <property type="component" value="Unassembled WGS sequence"/>
</dbReference>
<dbReference type="AlphaFoldDB" id="A0A8J3APS8"/>
<dbReference type="RefSeq" id="WP_188380756.1">
    <property type="nucleotide sequence ID" value="NZ_BMDI01000001.1"/>
</dbReference>
<reference evidence="2" key="1">
    <citation type="journal article" date="2019" name="Int. J. Syst. Evol. Microbiol.">
        <title>The Global Catalogue of Microorganisms (GCM) 10K type strain sequencing project: providing services to taxonomists for standard genome sequencing and annotation.</title>
        <authorList>
            <consortium name="The Broad Institute Genomics Platform"/>
            <consortium name="The Broad Institute Genome Sequencing Center for Infectious Disease"/>
            <person name="Wu L."/>
            <person name="Ma J."/>
        </authorList>
    </citation>
    <scope>NUCLEOTIDE SEQUENCE [LARGE SCALE GENOMIC DNA]</scope>
    <source>
        <strain evidence="2">CCM 2767</strain>
    </source>
</reference>